<gene>
    <name evidence="1" type="ORF">PN925_003855</name>
</gene>
<name>A0AAI9MT68_MORMO</name>
<dbReference type="AlphaFoldDB" id="A0AAI9MT68"/>
<protein>
    <submittedName>
        <fullName evidence="1">Uncharacterized protein</fullName>
    </submittedName>
</protein>
<dbReference type="EMBL" id="ABKJEP030000092">
    <property type="protein sequence ID" value="EMO9458438.1"/>
    <property type="molecule type" value="Genomic_DNA"/>
</dbReference>
<evidence type="ECO:0000313" key="1">
    <source>
        <dbReference type="EMBL" id="EMO9458438.1"/>
    </source>
</evidence>
<accession>A0AAI9MT68</accession>
<sequence>MRKSPLYPLKQSHTPVTEIYTAEEAKLLNELIVHITPLLARDTRNKKHVNHLLDYALDLAECFIDPDSDDFEPLTGEDMHNGNFI</sequence>
<organism evidence="1">
    <name type="scientific">Morganella morganii</name>
    <name type="common">Proteus morganii</name>
    <dbReference type="NCBI Taxonomy" id="582"/>
    <lineage>
        <taxon>Bacteria</taxon>
        <taxon>Pseudomonadati</taxon>
        <taxon>Pseudomonadota</taxon>
        <taxon>Gammaproteobacteria</taxon>
        <taxon>Enterobacterales</taxon>
        <taxon>Morganellaceae</taxon>
        <taxon>Morganella</taxon>
    </lineage>
</organism>
<comment type="caution">
    <text evidence="1">The sequence shown here is derived from an EMBL/GenBank/DDBJ whole genome shotgun (WGS) entry which is preliminary data.</text>
</comment>
<proteinExistence type="predicted"/>
<reference evidence="1" key="1">
    <citation type="submission" date="2024-02" db="EMBL/GenBank/DDBJ databases">
        <authorList>
            <consortium name="Clinical and Environmental Microbiology Branch: Whole genome sequencing antimicrobial resistance pathogens in the healthcare setting"/>
        </authorList>
    </citation>
    <scope>NUCLEOTIDE SEQUENCE</scope>
    <source>
        <strain evidence="1">2023KU-00017</strain>
    </source>
</reference>